<keyword evidence="1" id="KW-0255">Endonuclease</keyword>
<dbReference type="EMBL" id="KJ019041">
    <property type="protein sequence ID" value="AIX17457.1"/>
    <property type="molecule type" value="Genomic_DNA"/>
</dbReference>
<dbReference type="GO" id="GO:0004519">
    <property type="term" value="F:endonuclease activity"/>
    <property type="evidence" value="ECO:0007669"/>
    <property type="project" value="UniProtKB-KW"/>
</dbReference>
<evidence type="ECO:0000313" key="2">
    <source>
        <dbReference type="Proteomes" id="UP000185339"/>
    </source>
</evidence>
<reference evidence="1 2" key="1">
    <citation type="submission" date="2013-12" db="EMBL/GenBank/DDBJ databases">
        <title>Ecological redundancy of diverse viral populations within a natural community.</title>
        <authorList>
            <person name="Gregory A.C."/>
            <person name="LaButti K."/>
            <person name="Copeland A."/>
            <person name="Woyke T."/>
            <person name="Sullivan M.B."/>
        </authorList>
    </citation>
    <scope>NUCLEOTIDE SEQUENCE [LARGE SCALE GENOMIC DNA]</scope>
    <source>
        <strain evidence="1">Syn7803C66</strain>
    </source>
</reference>
<organism evidence="1 2">
    <name type="scientific">Synechococcus phage ACG-2014b</name>
    <dbReference type="NCBI Taxonomy" id="1493508"/>
    <lineage>
        <taxon>Viruses</taxon>
        <taxon>Duplodnaviria</taxon>
        <taxon>Heunggongvirae</taxon>
        <taxon>Uroviricota</taxon>
        <taxon>Caudoviricetes</taxon>
        <taxon>Pantevenvirales</taxon>
        <taxon>Kyanoviridae</taxon>
        <taxon>Nereusvirus</taxon>
        <taxon>Nereusvirus tusconc4</taxon>
    </lineage>
</organism>
<name>A0A0E3EU15_9CAUD</name>
<dbReference type="Proteomes" id="UP000185339">
    <property type="component" value="Segment"/>
</dbReference>
<keyword evidence="1" id="KW-0378">Hydrolase</keyword>
<sequence length="177" mass="20714">MINFDQITVIDDFLPEEQFQQISSLVMNTSENKFPFFIQKDVADHDETSGPWSWYATHTFFIEDEVHCVHFPLIKELFLNKFRNELNIMSGIIRVRANFYPWTSEVKSHNWHQDYPNLNNNAALFSLNTCDGHTSFKNAGDIDSVANRIIFFNAHQEHCSSTTSNSYGRYNINFNFL</sequence>
<gene>
    <name evidence="1" type="ORF">Syn7803C66_20</name>
</gene>
<protein>
    <submittedName>
        <fullName evidence="1">DNA endonuclease V</fullName>
    </submittedName>
</protein>
<accession>A0A0E3EU15</accession>
<keyword evidence="1" id="KW-0540">Nuclease</keyword>
<evidence type="ECO:0000313" key="1">
    <source>
        <dbReference type="EMBL" id="AIX17457.1"/>
    </source>
</evidence>
<proteinExistence type="predicted"/>